<keyword evidence="4 6" id="KW-0378">Hydrolase</keyword>
<dbReference type="SUPFAM" id="SSF48208">
    <property type="entry name" value="Six-hairpin glycosidases"/>
    <property type="match status" value="1"/>
</dbReference>
<comment type="similarity">
    <text evidence="1 6">Belongs to the glycosyl hydrolase 37 family.</text>
</comment>
<dbReference type="GO" id="GO:0004555">
    <property type="term" value="F:alpha,alpha-trehalase activity"/>
    <property type="evidence" value="ECO:0007669"/>
    <property type="project" value="UniProtKB-EC"/>
</dbReference>
<dbReference type="PANTHER" id="PTHR23403">
    <property type="entry name" value="TREHALASE"/>
    <property type="match status" value="1"/>
</dbReference>
<dbReference type="Pfam" id="PF01204">
    <property type="entry name" value="Trehalase"/>
    <property type="match status" value="1"/>
</dbReference>
<evidence type="ECO:0000256" key="1">
    <source>
        <dbReference type="ARBA" id="ARBA00005615"/>
    </source>
</evidence>
<dbReference type="EC" id="3.2.1.28" evidence="2 6"/>
<dbReference type="PANTHER" id="PTHR23403:SF5">
    <property type="entry name" value="TREHALASE"/>
    <property type="match status" value="1"/>
</dbReference>
<comment type="catalytic activity">
    <reaction evidence="6">
        <text>alpha,alpha-trehalose + H2O = alpha-D-glucose + beta-D-glucose</text>
        <dbReference type="Rhea" id="RHEA:32675"/>
        <dbReference type="ChEBI" id="CHEBI:15377"/>
        <dbReference type="ChEBI" id="CHEBI:15903"/>
        <dbReference type="ChEBI" id="CHEBI:16551"/>
        <dbReference type="ChEBI" id="CHEBI:17925"/>
        <dbReference type="EC" id="3.2.1.28"/>
    </reaction>
</comment>
<dbReference type="PROSITE" id="PS00927">
    <property type="entry name" value="TREHALASE_1"/>
    <property type="match status" value="1"/>
</dbReference>
<sequence>MCDEKNNGGKKNWFIYCSGPILRAAQYNQAALGHNDSKYFVDMPLKKTPDETNAAYQKAFGNVPENALPIDALKDFIEEYFSEPGTEMDTCEPEDWKENPPNFQKIHDPDLRKFANDLNDVWKTLCRQMKDEVKNEPDRFSLLYVPNQFIIPGGRFREFYYWDAYWIVKGLLASDMKQTAKNMIANLLYMVEQNGFVPNGGRLYYLQRSQPPLLTGMMFEYYQKTGDLKFLTDSIETLEKELKFWDDNRNVSVILDNQSYMLYQYRPTSNTPRPEGYLHDYTATLKMNGEKDKQNYYQNVAATAESGWDFSTRWYNNSISMDTIKTTEIVPVDLNSFIHWNLKLLGYFYREIGNTEKMKLYEERAARMRDAIKAVFYDKEQKAFFDYHLDTKRRNDKFFYASTAAPLFAEAYDLFNGNLPNGVYKYMLNQSVLNFPEGVPTSMVPSGEQWDFPNGWSPLEHIVIEGFRKSSDPEAQQAAFLLAEKWVIGNYLTWMKTKAMWEKYDISGVIPEPGHGGLYDVQVGFGWTNGVVLDLLITYGDRLSITKTDTSTKSSSISTKSLCQKRLHRTQKTIHFEIPFAVYLSPCITSPIDLKNLCISMRESIQCILVGNDRSLLLELARVRDARCF</sequence>
<keyword evidence="7" id="KW-1185">Reference proteome</keyword>
<dbReference type="Proteomes" id="UP000887575">
    <property type="component" value="Unassembled WGS sequence"/>
</dbReference>
<dbReference type="WBParaSite" id="MBELARI_LOCUS9497">
    <property type="protein sequence ID" value="MBELARI_LOCUS9497"/>
    <property type="gene ID" value="MBELARI_LOCUS9497"/>
</dbReference>
<organism evidence="7 8">
    <name type="scientific">Mesorhabditis belari</name>
    <dbReference type="NCBI Taxonomy" id="2138241"/>
    <lineage>
        <taxon>Eukaryota</taxon>
        <taxon>Metazoa</taxon>
        <taxon>Ecdysozoa</taxon>
        <taxon>Nematoda</taxon>
        <taxon>Chromadorea</taxon>
        <taxon>Rhabditida</taxon>
        <taxon>Rhabditina</taxon>
        <taxon>Rhabditomorpha</taxon>
        <taxon>Rhabditoidea</taxon>
        <taxon>Rhabditidae</taxon>
        <taxon>Mesorhabditinae</taxon>
        <taxon>Mesorhabditis</taxon>
    </lineage>
</organism>
<dbReference type="InterPro" id="IPR001661">
    <property type="entry name" value="Glyco_hydro_37"/>
</dbReference>
<evidence type="ECO:0000256" key="4">
    <source>
        <dbReference type="ARBA" id="ARBA00022801"/>
    </source>
</evidence>
<proteinExistence type="inferred from homology"/>
<dbReference type="AlphaFoldDB" id="A0AAF3FQU9"/>
<dbReference type="PROSITE" id="PS00928">
    <property type="entry name" value="TREHALASE_2"/>
    <property type="match status" value="1"/>
</dbReference>
<dbReference type="InterPro" id="IPR018232">
    <property type="entry name" value="Glyco_hydro_37_CS"/>
</dbReference>
<name>A0AAF3FQU9_9BILA</name>
<dbReference type="PRINTS" id="PR00744">
    <property type="entry name" value="GLHYDRLASE37"/>
</dbReference>
<evidence type="ECO:0000313" key="8">
    <source>
        <dbReference type="WBParaSite" id="MBELARI_LOCUS9497"/>
    </source>
</evidence>
<evidence type="ECO:0000256" key="2">
    <source>
        <dbReference type="ARBA" id="ARBA00012757"/>
    </source>
</evidence>
<dbReference type="InterPro" id="IPR008928">
    <property type="entry name" value="6-hairpin_glycosidase_sf"/>
</dbReference>
<protein>
    <recommendedName>
        <fullName evidence="3 6">Trehalase</fullName>
        <ecNumber evidence="2 6">3.2.1.28</ecNumber>
    </recommendedName>
    <alternativeName>
        <fullName evidence="6">Alpha-trehalose glucohydrolase</fullName>
    </alternativeName>
</protein>
<evidence type="ECO:0000256" key="5">
    <source>
        <dbReference type="ARBA" id="ARBA00023295"/>
    </source>
</evidence>
<accession>A0AAF3FQU9</accession>
<evidence type="ECO:0000256" key="3">
    <source>
        <dbReference type="ARBA" id="ARBA00019905"/>
    </source>
</evidence>
<dbReference type="GO" id="GO:0005993">
    <property type="term" value="P:trehalose catabolic process"/>
    <property type="evidence" value="ECO:0007669"/>
    <property type="project" value="TreeGrafter"/>
</dbReference>
<keyword evidence="5 6" id="KW-0326">Glycosidase</keyword>
<reference evidence="8" key="1">
    <citation type="submission" date="2024-02" db="UniProtKB">
        <authorList>
            <consortium name="WormBaseParasite"/>
        </authorList>
    </citation>
    <scope>IDENTIFICATION</scope>
</reference>
<evidence type="ECO:0000256" key="6">
    <source>
        <dbReference type="RuleBase" id="RU361180"/>
    </source>
</evidence>
<evidence type="ECO:0000313" key="7">
    <source>
        <dbReference type="Proteomes" id="UP000887575"/>
    </source>
</evidence>
<dbReference type="Gene3D" id="1.50.10.10">
    <property type="match status" value="1"/>
</dbReference>
<dbReference type="InterPro" id="IPR012341">
    <property type="entry name" value="6hp_glycosidase-like_sf"/>
</dbReference>